<evidence type="ECO:0000313" key="2">
    <source>
        <dbReference type="EMBL" id="NEV89868.1"/>
    </source>
</evidence>
<reference evidence="2" key="1">
    <citation type="journal article" date="2020" name="Microorganisms">
        <title>Isolation, Genomic and Metabolomic Characterization of Streptomyces tendae VITAKN with Quorum Sensing Inhibitory Activity from Southern India.</title>
        <authorList>
            <person name="Ishaque N.M."/>
            <person name="Burgsdorf I."/>
            <person name="Limlingan Malit J.J."/>
            <person name="Saha S."/>
            <person name="Teta R."/>
            <person name="Ewe D."/>
            <person name="Kannabiran K."/>
            <person name="Hrouzek P."/>
            <person name="Steindler L."/>
            <person name="Costantino V."/>
            <person name="Saurav K."/>
        </authorList>
    </citation>
    <scope>NUCLEOTIDE SEQUENCE</scope>
    <source>
        <strain evidence="2">VITAKN</strain>
    </source>
</reference>
<proteinExistence type="predicted"/>
<name>A0A6B3QQ62_STRTE</name>
<comment type="caution">
    <text evidence="2">The sequence shown here is derived from an EMBL/GenBank/DDBJ whole genome shotgun (WGS) entry which is preliminary data.</text>
</comment>
<protein>
    <submittedName>
        <fullName evidence="2">Uncharacterized protein</fullName>
    </submittedName>
</protein>
<reference evidence="1 3" key="2">
    <citation type="submission" date="2024-10" db="EMBL/GenBank/DDBJ databases">
        <authorList>
            <person name="Wannawong T."/>
            <person name="Kuncharoen N."/>
            <person name="Mhuantong W."/>
        </authorList>
    </citation>
    <scope>NUCLEOTIDE SEQUENCE [LARGE SCALE GENOMIC DNA]</scope>
    <source>
        <strain evidence="1 3">CALK1-4</strain>
    </source>
</reference>
<accession>A0A6B3QQ62</accession>
<dbReference type="EMBL" id="JAAIFS010000005">
    <property type="protein sequence ID" value="NEV89868.1"/>
    <property type="molecule type" value="Genomic_DNA"/>
</dbReference>
<gene>
    <name evidence="1" type="ORF">ACH3YB_35180</name>
    <name evidence="2" type="ORF">GUR47_24885</name>
</gene>
<keyword evidence="3" id="KW-1185">Reference proteome</keyword>
<dbReference type="AlphaFoldDB" id="A0A6B3QQ62"/>
<sequence length="174" mass="19038">MRKARAKWLLSANCRRAAICVRPRHDAHGARIVFASPDTTTREIRPSDTALVQVGDDFLGQVMFWPQQTDVVDRADHAPAAVICTDNASPGPRDITLSHRALHHTALATRTPIDEITADDHHGSVPAFLLEGPHYGMDAVILAGAFLRFTDERARGGHGEAAVLRLAPGPWRRC</sequence>
<evidence type="ECO:0000313" key="3">
    <source>
        <dbReference type="Proteomes" id="UP001610810"/>
    </source>
</evidence>
<dbReference type="EMBL" id="JBIQWK010000015">
    <property type="protein sequence ID" value="MFI0576877.1"/>
    <property type="molecule type" value="Genomic_DNA"/>
</dbReference>
<dbReference type="RefSeq" id="WP_164459768.1">
    <property type="nucleotide sequence ID" value="NZ_JAAIFS010000005.1"/>
</dbReference>
<dbReference type="Proteomes" id="UP001610810">
    <property type="component" value="Unassembled WGS sequence"/>
</dbReference>
<evidence type="ECO:0000313" key="1">
    <source>
        <dbReference type="EMBL" id="MFI0576877.1"/>
    </source>
</evidence>
<organism evidence="2">
    <name type="scientific">Streptomyces tendae</name>
    <dbReference type="NCBI Taxonomy" id="1932"/>
    <lineage>
        <taxon>Bacteria</taxon>
        <taxon>Bacillati</taxon>
        <taxon>Actinomycetota</taxon>
        <taxon>Actinomycetes</taxon>
        <taxon>Kitasatosporales</taxon>
        <taxon>Streptomycetaceae</taxon>
        <taxon>Streptomyces</taxon>
    </lineage>
</organism>